<protein>
    <submittedName>
        <fullName evidence="10">ABC transporter permease subunit</fullName>
    </submittedName>
</protein>
<evidence type="ECO:0000313" key="11">
    <source>
        <dbReference type="Proteomes" id="UP000475545"/>
    </source>
</evidence>
<reference evidence="10 11" key="1">
    <citation type="submission" date="2019-11" db="EMBL/GenBank/DDBJ databases">
        <title>Gordonia sp. nov., a novel actinobacterium isolated from mangrove soil in Hainan.</title>
        <authorList>
            <person name="Huang X."/>
            <person name="Xie Y."/>
            <person name="Chu X."/>
            <person name="Xiao K."/>
        </authorList>
    </citation>
    <scope>NUCLEOTIDE SEQUENCE [LARGE SCALE GENOMIC DNA]</scope>
    <source>
        <strain evidence="10 11">HNM0687</strain>
    </source>
</reference>
<evidence type="ECO:0000259" key="9">
    <source>
        <dbReference type="PROSITE" id="PS50928"/>
    </source>
</evidence>
<dbReference type="InterPro" id="IPR000515">
    <property type="entry name" value="MetI-like"/>
</dbReference>
<feature type="transmembrane region" description="Helical" evidence="7">
    <location>
        <begin position="203"/>
        <end position="225"/>
    </location>
</feature>
<comment type="caution">
    <text evidence="10">The sequence shown here is derived from an EMBL/GenBank/DDBJ whole genome shotgun (WGS) entry which is preliminary data.</text>
</comment>
<gene>
    <name evidence="10" type="ORF">GIY30_01855</name>
</gene>
<dbReference type="PANTHER" id="PTHR30151">
    <property type="entry name" value="ALKANE SULFONATE ABC TRANSPORTER-RELATED, MEMBRANE SUBUNIT"/>
    <property type="match status" value="1"/>
</dbReference>
<name>A0A6L7GJN3_9ACTN</name>
<evidence type="ECO:0000256" key="1">
    <source>
        <dbReference type="ARBA" id="ARBA00004651"/>
    </source>
</evidence>
<dbReference type="Pfam" id="PF00528">
    <property type="entry name" value="BPD_transp_1"/>
    <property type="match status" value="1"/>
</dbReference>
<keyword evidence="6 7" id="KW-0472">Membrane</keyword>
<evidence type="ECO:0000256" key="6">
    <source>
        <dbReference type="ARBA" id="ARBA00023136"/>
    </source>
</evidence>
<keyword evidence="4 7" id="KW-0812">Transmembrane</keyword>
<proteinExistence type="inferred from homology"/>
<evidence type="ECO:0000313" key="10">
    <source>
        <dbReference type="EMBL" id="MXP20114.1"/>
    </source>
</evidence>
<sequence length="293" mass="30333">MTTRQTVSAPAGRPTGASAGRAGALPAMVRSLAWVMASLVVVVALFEGAKWAFGVSDITMPHSWSIAAAFGAETPSGQVRWMALAESVGVTLQQSLVGVLLGLLVGALLGIITAKSQFTSRTLTPVLVASQTLPLVAIVPALVILLGEGWFARAVIAAMLAFFPVYVAVARSITDIPIDQRKLFESLGFSRGRTFLSLELPQVTLAAVATVRTATALAVTGSIVAELPSGTSDGIAATMLTAASYYLTDPEALWCSALVAMAGGVLLVFVLSALASIAARLALRTPPETRNVR</sequence>
<dbReference type="PANTHER" id="PTHR30151:SF41">
    <property type="entry name" value="ABC TRANSPORTER PERMEASE PROTEIN"/>
    <property type="match status" value="1"/>
</dbReference>
<feature type="domain" description="ABC transmembrane type-1" evidence="9">
    <location>
        <begin position="88"/>
        <end position="278"/>
    </location>
</feature>
<dbReference type="SUPFAM" id="SSF161098">
    <property type="entry name" value="MetI-like"/>
    <property type="match status" value="1"/>
</dbReference>
<feature type="transmembrane region" description="Helical" evidence="7">
    <location>
        <begin position="126"/>
        <end position="145"/>
    </location>
</feature>
<dbReference type="Proteomes" id="UP000475545">
    <property type="component" value="Unassembled WGS sequence"/>
</dbReference>
<evidence type="ECO:0000256" key="4">
    <source>
        <dbReference type="ARBA" id="ARBA00022692"/>
    </source>
</evidence>
<dbReference type="AlphaFoldDB" id="A0A6L7GJN3"/>
<dbReference type="EMBL" id="WMBR01000001">
    <property type="protein sequence ID" value="MXP20114.1"/>
    <property type="molecule type" value="Genomic_DNA"/>
</dbReference>
<feature type="region of interest" description="Disordered" evidence="8">
    <location>
        <begin position="1"/>
        <end position="21"/>
    </location>
</feature>
<dbReference type="GO" id="GO:0005886">
    <property type="term" value="C:plasma membrane"/>
    <property type="evidence" value="ECO:0007669"/>
    <property type="project" value="UniProtKB-SubCell"/>
</dbReference>
<feature type="transmembrane region" description="Helical" evidence="7">
    <location>
        <begin position="96"/>
        <end position="114"/>
    </location>
</feature>
<evidence type="ECO:0000256" key="3">
    <source>
        <dbReference type="ARBA" id="ARBA00022475"/>
    </source>
</evidence>
<evidence type="ECO:0000256" key="2">
    <source>
        <dbReference type="ARBA" id="ARBA00022448"/>
    </source>
</evidence>
<evidence type="ECO:0000256" key="5">
    <source>
        <dbReference type="ARBA" id="ARBA00022989"/>
    </source>
</evidence>
<comment type="subcellular location">
    <subcellularLocation>
        <location evidence="1 7">Cell membrane</location>
        <topology evidence="1 7">Multi-pass membrane protein</topology>
    </subcellularLocation>
</comment>
<organism evidence="10 11">
    <name type="scientific">Gordonia mangrovi</name>
    <dbReference type="NCBI Taxonomy" id="2665643"/>
    <lineage>
        <taxon>Bacteria</taxon>
        <taxon>Bacillati</taxon>
        <taxon>Actinomycetota</taxon>
        <taxon>Actinomycetes</taxon>
        <taxon>Mycobacteriales</taxon>
        <taxon>Gordoniaceae</taxon>
        <taxon>Gordonia</taxon>
    </lineage>
</organism>
<keyword evidence="3" id="KW-1003">Cell membrane</keyword>
<dbReference type="CDD" id="cd06261">
    <property type="entry name" value="TM_PBP2"/>
    <property type="match status" value="1"/>
</dbReference>
<dbReference type="GO" id="GO:0055085">
    <property type="term" value="P:transmembrane transport"/>
    <property type="evidence" value="ECO:0007669"/>
    <property type="project" value="InterPro"/>
</dbReference>
<keyword evidence="5 7" id="KW-1133">Transmembrane helix</keyword>
<feature type="transmembrane region" description="Helical" evidence="7">
    <location>
        <begin position="257"/>
        <end position="283"/>
    </location>
</feature>
<comment type="similarity">
    <text evidence="7">Belongs to the binding-protein-dependent transport system permease family.</text>
</comment>
<dbReference type="Gene3D" id="1.10.3720.10">
    <property type="entry name" value="MetI-like"/>
    <property type="match status" value="1"/>
</dbReference>
<keyword evidence="11" id="KW-1185">Reference proteome</keyword>
<dbReference type="PROSITE" id="PS50928">
    <property type="entry name" value="ABC_TM1"/>
    <property type="match status" value="1"/>
</dbReference>
<feature type="transmembrane region" description="Helical" evidence="7">
    <location>
        <begin position="31"/>
        <end position="53"/>
    </location>
</feature>
<dbReference type="InterPro" id="IPR035906">
    <property type="entry name" value="MetI-like_sf"/>
</dbReference>
<keyword evidence="2 7" id="KW-0813">Transport</keyword>
<evidence type="ECO:0000256" key="8">
    <source>
        <dbReference type="SAM" id="MobiDB-lite"/>
    </source>
</evidence>
<dbReference type="RefSeq" id="WP_160900292.1">
    <property type="nucleotide sequence ID" value="NZ_CP102850.1"/>
</dbReference>
<feature type="transmembrane region" description="Helical" evidence="7">
    <location>
        <begin position="151"/>
        <end position="173"/>
    </location>
</feature>
<accession>A0A6L7GJN3</accession>
<evidence type="ECO:0000256" key="7">
    <source>
        <dbReference type="RuleBase" id="RU363032"/>
    </source>
</evidence>